<dbReference type="Proteomes" id="UP000317550">
    <property type="component" value="Chromosome"/>
</dbReference>
<dbReference type="EMBL" id="CP041730">
    <property type="protein sequence ID" value="QDQ25718.1"/>
    <property type="molecule type" value="Genomic_DNA"/>
</dbReference>
<dbReference type="AlphaFoldDB" id="A0A516SCD8"/>
<sequence>MRGGSAGQCHGDAVPPRAQREGGIEHIAQFYPNLMRVLAVIPARGGSKRLPGKNTRPLFDKPLIAWTISFAQTIPWFSDIQLSTDSAEIAEVGRHAGLDVSRLRPAELAQDKTASLDVVLELLDYLSKVGREFDAVALLQPTTPVRFQTRWQSAFDLLAEEDCDGVIGVSMASTHPYLAYREGTSGCLEAWVDNSTGITRSQDYPPAYAVNGALYLTKVRTLREQGTFTPKRCRSVLCSEAVENIDIDTLFDWRVAELLIDDWMKTK</sequence>
<dbReference type="Pfam" id="PF02348">
    <property type="entry name" value="CTP_transf_3"/>
    <property type="match status" value="1"/>
</dbReference>
<keyword evidence="1" id="KW-0808">Transferase</keyword>
<name>A0A516SCD8_9NEIS</name>
<accession>A0A516SCD8</accession>
<evidence type="ECO:0000313" key="2">
    <source>
        <dbReference type="Proteomes" id="UP000317550"/>
    </source>
</evidence>
<protein>
    <submittedName>
        <fullName evidence="1">Acylneuraminate cytidylyltransferase family protein</fullName>
    </submittedName>
</protein>
<reference evidence="2" key="1">
    <citation type="submission" date="2019-07" db="EMBL/GenBank/DDBJ databases">
        <title>Chitinimonas sp. nov., isolated from Ny-Alesund, arctica soil.</title>
        <authorList>
            <person name="Xu Q."/>
            <person name="Peng F."/>
        </authorList>
    </citation>
    <scope>NUCLEOTIDE SEQUENCE [LARGE SCALE GENOMIC DNA]</scope>
    <source>
        <strain evidence="2">R3-44</strain>
    </source>
</reference>
<dbReference type="OrthoDB" id="9805604at2"/>
<dbReference type="PANTHER" id="PTHR21485:SF6">
    <property type="entry name" value="N-ACYLNEURAMINATE CYTIDYLYLTRANSFERASE-RELATED"/>
    <property type="match status" value="1"/>
</dbReference>
<dbReference type="InterPro" id="IPR029044">
    <property type="entry name" value="Nucleotide-diphossugar_trans"/>
</dbReference>
<organism evidence="1 2">
    <name type="scientific">Chitinimonas arctica</name>
    <dbReference type="NCBI Taxonomy" id="2594795"/>
    <lineage>
        <taxon>Bacteria</taxon>
        <taxon>Pseudomonadati</taxon>
        <taxon>Pseudomonadota</taxon>
        <taxon>Betaproteobacteria</taxon>
        <taxon>Neisseriales</taxon>
        <taxon>Chitinibacteraceae</taxon>
        <taxon>Chitinimonas</taxon>
    </lineage>
</organism>
<dbReference type="InterPro" id="IPR003329">
    <property type="entry name" value="Cytidylyl_trans"/>
</dbReference>
<dbReference type="SUPFAM" id="SSF53448">
    <property type="entry name" value="Nucleotide-diphospho-sugar transferases"/>
    <property type="match status" value="1"/>
</dbReference>
<dbReference type="InterPro" id="IPR050793">
    <property type="entry name" value="CMP-NeuNAc_synthase"/>
</dbReference>
<dbReference type="GO" id="GO:0008781">
    <property type="term" value="F:N-acylneuraminate cytidylyltransferase activity"/>
    <property type="evidence" value="ECO:0007669"/>
    <property type="project" value="TreeGrafter"/>
</dbReference>
<keyword evidence="2" id="KW-1185">Reference proteome</keyword>
<dbReference type="CDD" id="cd02513">
    <property type="entry name" value="CMP-NeuAc_Synthase"/>
    <property type="match status" value="1"/>
</dbReference>
<evidence type="ECO:0000313" key="1">
    <source>
        <dbReference type="EMBL" id="QDQ25718.1"/>
    </source>
</evidence>
<dbReference type="PANTHER" id="PTHR21485">
    <property type="entry name" value="HAD SUPERFAMILY MEMBERS CMAS AND KDSC"/>
    <property type="match status" value="1"/>
</dbReference>
<dbReference type="KEGG" id="cari:FNU76_04770"/>
<gene>
    <name evidence="1" type="ORF">FNU76_04770</name>
</gene>
<keyword evidence="1" id="KW-0548">Nucleotidyltransferase</keyword>
<proteinExistence type="predicted"/>
<dbReference type="Gene3D" id="3.90.550.10">
    <property type="entry name" value="Spore Coat Polysaccharide Biosynthesis Protein SpsA, Chain A"/>
    <property type="match status" value="1"/>
</dbReference>